<gene>
    <name evidence="1" type="ORF">FPE_LOCUS16625</name>
</gene>
<evidence type="ECO:0000313" key="2">
    <source>
        <dbReference type="Proteomes" id="UP000834106"/>
    </source>
</evidence>
<proteinExistence type="predicted"/>
<sequence length="217" mass="24419">MMIVAGCRDVGALVRFASCHVRFIRLSCLKDFLITGKSAIICFQAHSTGNVHLVAEFYQRLNTLQQPFMSYVQPFVLVGLSLQTQDFTYYVIIAIERILEILHGEVGLRICKVVLWGQSMSKGFSQVETLQQRVKMIALMRKKNSRGKLHYNVSRELNFTKSNDKLRSSRTALSSADIANDYTLRIPGEAFAFSQGQNKVAVAVMQKHLVLPVTSLS</sequence>
<dbReference type="EMBL" id="OU503045">
    <property type="protein sequence ID" value="CAI9769665.1"/>
    <property type="molecule type" value="Genomic_DNA"/>
</dbReference>
<keyword evidence="2" id="KW-1185">Reference proteome</keyword>
<dbReference type="Proteomes" id="UP000834106">
    <property type="component" value="Chromosome 10"/>
</dbReference>
<dbReference type="AlphaFoldDB" id="A0AAD1ZM02"/>
<name>A0AAD1ZM02_9LAMI</name>
<evidence type="ECO:0000313" key="1">
    <source>
        <dbReference type="EMBL" id="CAI9769665.1"/>
    </source>
</evidence>
<organism evidence="1 2">
    <name type="scientific">Fraxinus pennsylvanica</name>
    <dbReference type="NCBI Taxonomy" id="56036"/>
    <lineage>
        <taxon>Eukaryota</taxon>
        <taxon>Viridiplantae</taxon>
        <taxon>Streptophyta</taxon>
        <taxon>Embryophyta</taxon>
        <taxon>Tracheophyta</taxon>
        <taxon>Spermatophyta</taxon>
        <taxon>Magnoliopsida</taxon>
        <taxon>eudicotyledons</taxon>
        <taxon>Gunneridae</taxon>
        <taxon>Pentapetalae</taxon>
        <taxon>asterids</taxon>
        <taxon>lamiids</taxon>
        <taxon>Lamiales</taxon>
        <taxon>Oleaceae</taxon>
        <taxon>Oleeae</taxon>
        <taxon>Fraxinus</taxon>
    </lineage>
</organism>
<protein>
    <submittedName>
        <fullName evidence="1">Uncharacterized protein</fullName>
    </submittedName>
</protein>
<reference evidence="1" key="1">
    <citation type="submission" date="2023-05" db="EMBL/GenBank/DDBJ databases">
        <authorList>
            <person name="Huff M."/>
        </authorList>
    </citation>
    <scope>NUCLEOTIDE SEQUENCE</scope>
</reference>
<accession>A0AAD1ZM02</accession>